<gene>
    <name evidence="2" type="ORF">BDY17DRAFT_147654</name>
</gene>
<dbReference type="EMBL" id="MU001635">
    <property type="protein sequence ID" value="KAF2483446.1"/>
    <property type="molecule type" value="Genomic_DNA"/>
</dbReference>
<accession>A0A6A6PUJ8</accession>
<reference evidence="2" key="1">
    <citation type="journal article" date="2020" name="Stud. Mycol.">
        <title>101 Dothideomycetes genomes: a test case for predicting lifestyles and emergence of pathogens.</title>
        <authorList>
            <person name="Haridas S."/>
            <person name="Albert R."/>
            <person name="Binder M."/>
            <person name="Bloem J."/>
            <person name="Labutti K."/>
            <person name="Salamov A."/>
            <person name="Andreopoulos B."/>
            <person name="Baker S."/>
            <person name="Barry K."/>
            <person name="Bills G."/>
            <person name="Bluhm B."/>
            <person name="Cannon C."/>
            <person name="Castanera R."/>
            <person name="Culley D."/>
            <person name="Daum C."/>
            <person name="Ezra D."/>
            <person name="Gonzalez J."/>
            <person name="Henrissat B."/>
            <person name="Kuo A."/>
            <person name="Liang C."/>
            <person name="Lipzen A."/>
            <person name="Lutzoni F."/>
            <person name="Magnuson J."/>
            <person name="Mondo S."/>
            <person name="Nolan M."/>
            <person name="Ohm R."/>
            <person name="Pangilinan J."/>
            <person name="Park H.-J."/>
            <person name="Ramirez L."/>
            <person name="Alfaro M."/>
            <person name="Sun H."/>
            <person name="Tritt A."/>
            <person name="Yoshinaga Y."/>
            <person name="Zwiers L.-H."/>
            <person name="Turgeon B."/>
            <person name="Goodwin S."/>
            <person name="Spatafora J."/>
            <person name="Crous P."/>
            <person name="Grigoriev I."/>
        </authorList>
    </citation>
    <scope>NUCLEOTIDE SEQUENCE</scope>
    <source>
        <strain evidence="2">CBS 113389</strain>
    </source>
</reference>
<dbReference type="RefSeq" id="XP_033590016.1">
    <property type="nucleotide sequence ID" value="XM_033729592.1"/>
</dbReference>
<feature type="region of interest" description="Disordered" evidence="1">
    <location>
        <begin position="47"/>
        <end position="66"/>
    </location>
</feature>
<keyword evidence="3" id="KW-1185">Reference proteome</keyword>
<protein>
    <submittedName>
        <fullName evidence="2">Uncharacterized protein</fullName>
    </submittedName>
</protein>
<feature type="compositionally biased region" description="Basic residues" evidence="1">
    <location>
        <begin position="135"/>
        <end position="155"/>
    </location>
</feature>
<feature type="region of interest" description="Disordered" evidence="1">
    <location>
        <begin position="135"/>
        <end position="158"/>
    </location>
</feature>
<name>A0A6A6PUJ8_9PEZI</name>
<feature type="region of interest" description="Disordered" evidence="1">
    <location>
        <begin position="1"/>
        <end position="24"/>
    </location>
</feature>
<proteinExistence type="predicted"/>
<sequence length="194" mass="21651">MQSPLPDSRALEAGIIPDEPPSRLSRVQENVRNLLRNPTFVLASTLHSGSVAAEPERQPSHRHDQHMPAVPVPLHHVSRTERARVEVPPASIPPSHDQRGVLRTVAQSTLFNSRAFAALDHPDLSDPSLFQHLRKTHHRHRHSWKRSRRSKHSSGKSRASSSRCLCVLTALLLGAVVATCEFVPTELCLRQIKC</sequence>
<evidence type="ECO:0000313" key="2">
    <source>
        <dbReference type="EMBL" id="KAF2483446.1"/>
    </source>
</evidence>
<feature type="compositionally biased region" description="Basic and acidic residues" evidence="1">
    <location>
        <begin position="54"/>
        <end position="66"/>
    </location>
</feature>
<evidence type="ECO:0000313" key="3">
    <source>
        <dbReference type="Proteomes" id="UP000799767"/>
    </source>
</evidence>
<dbReference type="AlphaFoldDB" id="A0A6A6PUJ8"/>
<dbReference type="OrthoDB" id="5417811at2759"/>
<evidence type="ECO:0000256" key="1">
    <source>
        <dbReference type="SAM" id="MobiDB-lite"/>
    </source>
</evidence>
<dbReference type="GeneID" id="54470594"/>
<organism evidence="2 3">
    <name type="scientific">Neohortaea acidophila</name>
    <dbReference type="NCBI Taxonomy" id="245834"/>
    <lineage>
        <taxon>Eukaryota</taxon>
        <taxon>Fungi</taxon>
        <taxon>Dikarya</taxon>
        <taxon>Ascomycota</taxon>
        <taxon>Pezizomycotina</taxon>
        <taxon>Dothideomycetes</taxon>
        <taxon>Dothideomycetidae</taxon>
        <taxon>Mycosphaerellales</taxon>
        <taxon>Teratosphaeriaceae</taxon>
        <taxon>Neohortaea</taxon>
    </lineage>
</organism>
<dbReference type="Proteomes" id="UP000799767">
    <property type="component" value="Unassembled WGS sequence"/>
</dbReference>